<keyword evidence="1" id="KW-0472">Membrane</keyword>
<evidence type="ECO:0000313" key="3">
    <source>
        <dbReference type="Proteomes" id="UP000266677"/>
    </source>
</evidence>
<comment type="caution">
    <text evidence="2">The sequence shown here is derived from an EMBL/GenBank/DDBJ whole genome shotgun (WGS) entry which is preliminary data.</text>
</comment>
<organism evidence="2 3">
    <name type="scientific">Nocardia panacis</name>
    <dbReference type="NCBI Taxonomy" id="2340916"/>
    <lineage>
        <taxon>Bacteria</taxon>
        <taxon>Bacillati</taxon>
        <taxon>Actinomycetota</taxon>
        <taxon>Actinomycetes</taxon>
        <taxon>Mycobacteriales</taxon>
        <taxon>Nocardiaceae</taxon>
        <taxon>Nocardia</taxon>
    </lineage>
</organism>
<gene>
    <name evidence="2" type="ORF">D5S18_07200</name>
</gene>
<evidence type="ECO:0000256" key="1">
    <source>
        <dbReference type="SAM" id="Phobius"/>
    </source>
</evidence>
<evidence type="ECO:0000313" key="2">
    <source>
        <dbReference type="EMBL" id="RJO78037.1"/>
    </source>
</evidence>
<feature type="transmembrane region" description="Helical" evidence="1">
    <location>
        <begin position="47"/>
        <end position="68"/>
    </location>
</feature>
<dbReference type="Proteomes" id="UP000266677">
    <property type="component" value="Unassembled WGS sequence"/>
</dbReference>
<reference evidence="2 3" key="1">
    <citation type="submission" date="2018-09" db="EMBL/GenBank/DDBJ databases">
        <title>YIM PH21274 draft genome.</title>
        <authorList>
            <person name="Miao C."/>
        </authorList>
    </citation>
    <scope>NUCLEOTIDE SEQUENCE [LARGE SCALE GENOMIC DNA]</scope>
    <source>
        <strain evidence="2 3">YIM PH 21724</strain>
    </source>
</reference>
<name>A0A3A4K9A1_9NOCA</name>
<keyword evidence="1" id="KW-0812">Transmembrane</keyword>
<dbReference type="EMBL" id="QZFU01000014">
    <property type="protein sequence ID" value="RJO78037.1"/>
    <property type="molecule type" value="Genomic_DNA"/>
</dbReference>
<dbReference type="OrthoDB" id="193443at2"/>
<sequence length="132" mass="14395">MNLIVATYATYATISLVLTFWVARTLHRTGARFLVDVMNGDRDLAEVVNHLLVIGFWLVNAGFVALALRISGSVIDARAAIEELAMKLGMVLLVLGGMHFANLIALNKIRRTRHQEKQAGFPPVPVDATALA</sequence>
<keyword evidence="3" id="KW-1185">Reference proteome</keyword>
<dbReference type="RefSeq" id="WP_120039014.1">
    <property type="nucleotide sequence ID" value="NZ_QZFU01000014.1"/>
</dbReference>
<dbReference type="AlphaFoldDB" id="A0A3A4K9A1"/>
<accession>A0A3A4K9A1</accession>
<proteinExistence type="predicted"/>
<feature type="transmembrane region" description="Helical" evidence="1">
    <location>
        <begin position="6"/>
        <end position="26"/>
    </location>
</feature>
<protein>
    <submittedName>
        <fullName evidence="2">Uncharacterized protein</fullName>
    </submittedName>
</protein>
<feature type="transmembrane region" description="Helical" evidence="1">
    <location>
        <begin position="88"/>
        <end position="107"/>
    </location>
</feature>
<keyword evidence="1" id="KW-1133">Transmembrane helix</keyword>